<evidence type="ECO:0000313" key="3">
    <source>
        <dbReference type="EMBL" id="MQT79253.1"/>
    </source>
</evidence>
<comment type="caution">
    <text evidence="3">The sequence shown here is derived from an EMBL/GenBank/DDBJ whole genome shotgun (WGS) entry which is preliminary data.</text>
</comment>
<reference evidence="6 7" key="1">
    <citation type="submission" date="2019-10" db="EMBL/GenBank/DDBJ databases">
        <title>Evaluation of single-gene subtyping targets for Pseudomonas.</title>
        <authorList>
            <person name="Reichler S.J."/>
            <person name="Orsi R.H."/>
            <person name="Wiedmann M."/>
            <person name="Martin N.H."/>
            <person name="Murphy S.I."/>
        </authorList>
    </citation>
    <scope>NUCLEOTIDE SEQUENCE</scope>
    <source>
        <strain evidence="2 8">FSL R10-0802</strain>
        <strain evidence="4 7">FSL R10-1594</strain>
        <strain evidence="5 6">FSL R10-1984</strain>
        <strain evidence="3">FSL R10-2339</strain>
    </source>
</reference>
<feature type="compositionally biased region" description="Basic and acidic residues" evidence="1">
    <location>
        <begin position="8"/>
        <end position="29"/>
    </location>
</feature>
<dbReference type="EMBL" id="WIWC01000004">
    <property type="protein sequence ID" value="MQT79253.1"/>
    <property type="molecule type" value="Genomic_DNA"/>
</dbReference>
<dbReference type="SUPFAM" id="SSF103642">
    <property type="entry name" value="Sec-C motif"/>
    <property type="match status" value="1"/>
</dbReference>
<dbReference type="AlphaFoldDB" id="A0A6A7YS41"/>
<dbReference type="Pfam" id="PF02810">
    <property type="entry name" value="SEC-C"/>
    <property type="match status" value="1"/>
</dbReference>
<organism evidence="3">
    <name type="scientific">Pseudomonas helleri</name>
    <dbReference type="NCBI Taxonomy" id="1608996"/>
    <lineage>
        <taxon>Bacteria</taxon>
        <taxon>Pseudomonadati</taxon>
        <taxon>Pseudomonadota</taxon>
        <taxon>Gammaproteobacteria</taxon>
        <taxon>Pseudomonadales</taxon>
        <taxon>Pseudomonadaceae</taxon>
        <taxon>Pseudomonas</taxon>
    </lineage>
</organism>
<dbReference type="OrthoDB" id="570299at2"/>
<feature type="compositionally biased region" description="Basic and acidic residues" evidence="1">
    <location>
        <begin position="45"/>
        <end position="54"/>
    </location>
</feature>
<dbReference type="Proteomes" id="UP000443000">
    <property type="component" value="Unassembled WGS sequence"/>
</dbReference>
<dbReference type="InterPro" id="IPR004027">
    <property type="entry name" value="SEC_C_motif"/>
</dbReference>
<name>A0A6A7YS41_9PSED</name>
<sequence length="72" mass="8042">MTQQPHVHGPDCNHDHDHHDHAHDHDHGHVHVHGPHCGHAPQEPVRNELKDVGRNDPCPCGSSKKFKKCHGA</sequence>
<dbReference type="Proteomes" id="UP000437970">
    <property type="component" value="Unassembled WGS sequence"/>
</dbReference>
<keyword evidence="8" id="KW-1185">Reference proteome</keyword>
<dbReference type="EMBL" id="WIVW01000003">
    <property type="protein sequence ID" value="MQU25820.1"/>
    <property type="molecule type" value="Genomic_DNA"/>
</dbReference>
<dbReference type="Gene3D" id="3.10.450.50">
    <property type="match status" value="1"/>
</dbReference>
<protein>
    <submittedName>
        <fullName evidence="3">Zinc chelation protein SecC</fullName>
    </submittedName>
</protein>
<accession>A0A6A7YS41</accession>
<evidence type="ECO:0000313" key="5">
    <source>
        <dbReference type="EMBL" id="MQU25820.1"/>
    </source>
</evidence>
<evidence type="ECO:0000313" key="2">
    <source>
        <dbReference type="EMBL" id="MQT24586.1"/>
    </source>
</evidence>
<dbReference type="EMBL" id="WIWP01000002">
    <property type="protein sequence ID" value="MQT24586.1"/>
    <property type="molecule type" value="Genomic_DNA"/>
</dbReference>
<proteinExistence type="predicted"/>
<feature type="region of interest" description="Disordered" evidence="1">
    <location>
        <begin position="1"/>
        <end position="62"/>
    </location>
</feature>
<dbReference type="RefSeq" id="WP_153377746.1">
    <property type="nucleotide sequence ID" value="NZ_JBITTT010000002.1"/>
</dbReference>
<evidence type="ECO:0000313" key="8">
    <source>
        <dbReference type="Proteomes" id="UP000713985"/>
    </source>
</evidence>
<evidence type="ECO:0000313" key="4">
    <source>
        <dbReference type="EMBL" id="MQU15132.1"/>
    </source>
</evidence>
<evidence type="ECO:0000256" key="1">
    <source>
        <dbReference type="SAM" id="MobiDB-lite"/>
    </source>
</evidence>
<dbReference type="EMBL" id="WIVT01000001">
    <property type="protein sequence ID" value="MQU15132.1"/>
    <property type="molecule type" value="Genomic_DNA"/>
</dbReference>
<dbReference type="Proteomes" id="UP000713985">
    <property type="component" value="Unassembled WGS sequence"/>
</dbReference>
<evidence type="ECO:0000313" key="7">
    <source>
        <dbReference type="Proteomes" id="UP000443000"/>
    </source>
</evidence>
<gene>
    <name evidence="4" type="ORF">GHN41_01555</name>
    <name evidence="3" type="ORF">GHN86_04080</name>
    <name evidence="2" type="ORF">GHN94_01910</name>
    <name evidence="5" type="ORF">GHO29_04910</name>
</gene>
<evidence type="ECO:0000313" key="6">
    <source>
        <dbReference type="Proteomes" id="UP000437970"/>
    </source>
</evidence>